<dbReference type="RefSeq" id="WP_091502378.1">
    <property type="nucleotide sequence ID" value="NZ_FOLI01000003.1"/>
</dbReference>
<dbReference type="SUPFAM" id="SSF143567">
    <property type="entry name" value="YkuJ-like"/>
    <property type="match status" value="1"/>
</dbReference>
<name>A0A1I1FQI4_9LACO</name>
<evidence type="ECO:0000313" key="2">
    <source>
        <dbReference type="Proteomes" id="UP000199376"/>
    </source>
</evidence>
<dbReference type="AlphaFoldDB" id="A0A1I1FQI4"/>
<dbReference type="STRING" id="283737.SAMN05660453_0848"/>
<dbReference type="InterPro" id="IPR038073">
    <property type="entry name" value="YkuJ-like_sf"/>
</dbReference>
<dbReference type="Proteomes" id="UP000199376">
    <property type="component" value="Unassembled WGS sequence"/>
</dbReference>
<dbReference type="Gene3D" id="3.30.720.20">
    <property type="entry name" value="Protein of unknown function DUF1797"/>
    <property type="match status" value="1"/>
</dbReference>
<sequence>MPEETSQLQDILKRLFAMKKSKDGRYQKRRFDLYGLELLQVTYDQENQEWDVLDHRLKKHYHFDDIDLVAIEIYDLLRDVQLTF</sequence>
<reference evidence="1 2" key="1">
    <citation type="submission" date="2016-10" db="EMBL/GenBank/DDBJ databases">
        <authorList>
            <person name="de Groot N.N."/>
        </authorList>
    </citation>
    <scope>NUCLEOTIDE SEQUENCE [LARGE SCALE GENOMIC DNA]</scope>
    <source>
        <strain evidence="1 2">DSM 19113</strain>
    </source>
</reference>
<dbReference type="InterPro" id="IPR014904">
    <property type="entry name" value="YkuJ-like"/>
</dbReference>
<evidence type="ECO:0000313" key="1">
    <source>
        <dbReference type="EMBL" id="SFC01531.1"/>
    </source>
</evidence>
<dbReference type="Pfam" id="PF08796">
    <property type="entry name" value="DUF1797"/>
    <property type="match status" value="1"/>
</dbReference>
<gene>
    <name evidence="1" type="ORF">SAMN05660453_0848</name>
</gene>
<dbReference type="OrthoDB" id="2361638at2"/>
<proteinExistence type="predicted"/>
<keyword evidence="2" id="KW-1185">Reference proteome</keyword>
<accession>A0A1I1FQI4</accession>
<protein>
    <submittedName>
        <fullName evidence="1">Uncharacterized protein YkuJ</fullName>
    </submittedName>
</protein>
<organism evidence="1 2">
    <name type="scientific">Fructobacillus durionis</name>
    <dbReference type="NCBI Taxonomy" id="283737"/>
    <lineage>
        <taxon>Bacteria</taxon>
        <taxon>Bacillati</taxon>
        <taxon>Bacillota</taxon>
        <taxon>Bacilli</taxon>
        <taxon>Lactobacillales</taxon>
        <taxon>Lactobacillaceae</taxon>
        <taxon>Fructobacillus</taxon>
    </lineage>
</organism>
<dbReference type="EMBL" id="FOLI01000003">
    <property type="protein sequence ID" value="SFC01531.1"/>
    <property type="molecule type" value="Genomic_DNA"/>
</dbReference>